<evidence type="ECO:0000313" key="1">
    <source>
        <dbReference type="EMBL" id="RYU86224.1"/>
    </source>
</evidence>
<accession>A0A4Q5LGW4</accession>
<keyword evidence="2" id="KW-1185">Reference proteome</keyword>
<comment type="caution">
    <text evidence="1">The sequence shown here is derived from an EMBL/GenBank/DDBJ whole genome shotgun (WGS) entry which is preliminary data.</text>
</comment>
<dbReference type="OrthoDB" id="799347at2"/>
<reference evidence="1 2" key="1">
    <citation type="submission" date="2019-02" db="EMBL/GenBank/DDBJ databases">
        <title>Bacterial novel species Mucilaginibacter sp. 17JY9-4 isolated from soil.</title>
        <authorList>
            <person name="Jung H.-Y."/>
        </authorList>
    </citation>
    <scope>NUCLEOTIDE SEQUENCE [LARGE SCALE GENOMIC DNA]</scope>
    <source>
        <strain evidence="1 2">17JY9-4</strain>
    </source>
</reference>
<dbReference type="Proteomes" id="UP000293331">
    <property type="component" value="Unassembled WGS sequence"/>
</dbReference>
<evidence type="ECO:0008006" key="3">
    <source>
        <dbReference type="Google" id="ProtNLM"/>
    </source>
</evidence>
<protein>
    <recommendedName>
        <fullName evidence="3">Addiction module protein</fullName>
    </recommendedName>
</protein>
<dbReference type="AlphaFoldDB" id="A0A4Q5LGW4"/>
<dbReference type="EMBL" id="SEWG01000010">
    <property type="protein sequence ID" value="RYU86224.1"/>
    <property type="molecule type" value="Genomic_DNA"/>
</dbReference>
<evidence type="ECO:0000313" key="2">
    <source>
        <dbReference type="Proteomes" id="UP000293331"/>
    </source>
</evidence>
<gene>
    <name evidence="1" type="ORF">EWM62_18635</name>
</gene>
<proteinExistence type="predicted"/>
<sequence>MTTAAIREKLHDYINIADDEKVKAIYTLVEGQIVPGHHWASEEEFEADMDERYRRYQEGIDQSHTLDEVKAFMEERKQRFKKEQGV</sequence>
<organism evidence="1 2">
    <name type="scientific">Mucilaginibacter terrigena</name>
    <dbReference type="NCBI Taxonomy" id="2492395"/>
    <lineage>
        <taxon>Bacteria</taxon>
        <taxon>Pseudomonadati</taxon>
        <taxon>Bacteroidota</taxon>
        <taxon>Sphingobacteriia</taxon>
        <taxon>Sphingobacteriales</taxon>
        <taxon>Sphingobacteriaceae</taxon>
        <taxon>Mucilaginibacter</taxon>
    </lineage>
</organism>
<name>A0A4Q5LGW4_9SPHI</name>
<dbReference type="RefSeq" id="WP_129878190.1">
    <property type="nucleotide sequence ID" value="NZ_SEWG01000010.1"/>
</dbReference>